<dbReference type="AlphaFoldDB" id="A0A6G0T7L8"/>
<feature type="transmembrane region" description="Helical" evidence="1">
    <location>
        <begin position="117"/>
        <end position="135"/>
    </location>
</feature>
<feature type="transmembrane region" description="Helical" evidence="1">
    <location>
        <begin position="141"/>
        <end position="162"/>
    </location>
</feature>
<evidence type="ECO:0000313" key="2">
    <source>
        <dbReference type="EMBL" id="KAE9526943.1"/>
    </source>
</evidence>
<gene>
    <name evidence="2" type="ORF">AGLY_013591</name>
</gene>
<dbReference type="Proteomes" id="UP000475862">
    <property type="component" value="Unassembled WGS sequence"/>
</dbReference>
<accession>A0A6G0T7L8</accession>
<keyword evidence="1" id="KW-1133">Transmembrane helix</keyword>
<organism evidence="2 3">
    <name type="scientific">Aphis glycines</name>
    <name type="common">Soybean aphid</name>
    <dbReference type="NCBI Taxonomy" id="307491"/>
    <lineage>
        <taxon>Eukaryota</taxon>
        <taxon>Metazoa</taxon>
        <taxon>Ecdysozoa</taxon>
        <taxon>Arthropoda</taxon>
        <taxon>Hexapoda</taxon>
        <taxon>Insecta</taxon>
        <taxon>Pterygota</taxon>
        <taxon>Neoptera</taxon>
        <taxon>Paraneoptera</taxon>
        <taxon>Hemiptera</taxon>
        <taxon>Sternorrhyncha</taxon>
        <taxon>Aphidomorpha</taxon>
        <taxon>Aphidoidea</taxon>
        <taxon>Aphididae</taxon>
        <taxon>Aphidini</taxon>
        <taxon>Aphis</taxon>
        <taxon>Aphis</taxon>
    </lineage>
</organism>
<proteinExistence type="predicted"/>
<comment type="caution">
    <text evidence="2">The sequence shown here is derived from an EMBL/GenBank/DDBJ whole genome shotgun (WGS) entry which is preliminary data.</text>
</comment>
<protein>
    <submittedName>
        <fullName evidence="2">Uncharacterized protein</fullName>
    </submittedName>
</protein>
<keyword evidence="1" id="KW-0472">Membrane</keyword>
<evidence type="ECO:0000256" key="1">
    <source>
        <dbReference type="SAM" id="Phobius"/>
    </source>
</evidence>
<dbReference type="EMBL" id="VYZN01000054">
    <property type="protein sequence ID" value="KAE9526943.1"/>
    <property type="molecule type" value="Genomic_DNA"/>
</dbReference>
<keyword evidence="3" id="KW-1185">Reference proteome</keyword>
<reference evidence="2 3" key="1">
    <citation type="submission" date="2019-08" db="EMBL/GenBank/DDBJ databases">
        <title>The genome of the soybean aphid Biotype 1, its phylome, world population structure and adaptation to the North American continent.</title>
        <authorList>
            <person name="Giordano R."/>
            <person name="Donthu R.K."/>
            <person name="Hernandez A.G."/>
            <person name="Wright C.L."/>
            <person name="Zimin A.V."/>
        </authorList>
    </citation>
    <scope>NUCLEOTIDE SEQUENCE [LARGE SCALE GENOMIC DNA]</scope>
    <source>
        <tissue evidence="2">Whole aphids</tissue>
    </source>
</reference>
<feature type="transmembrane region" description="Helical" evidence="1">
    <location>
        <begin position="84"/>
        <end position="105"/>
    </location>
</feature>
<sequence length="218" mass="25785">MFLQNNHLSSIGHSFIKSSVKKSLTSSGFRNNKINILRNHLQISDDSSLYTFDKPISCVLWYQDWVNSNQIYMNNFVHLKYLDYIVFQHSVLFLLYLICMIIIYYGTLQYITALKHFVCFFFKLSSAYNIINININKLVVGRYSLCYILGGSPLPKSLLFFFGMNRTYSYRYILSPHTIDMFYDWAIRYLTGRCFYRDPSGSMLEETMDFLTSKNKIY</sequence>
<evidence type="ECO:0000313" key="3">
    <source>
        <dbReference type="Proteomes" id="UP000475862"/>
    </source>
</evidence>
<name>A0A6G0T7L8_APHGL</name>
<keyword evidence="1" id="KW-0812">Transmembrane</keyword>